<evidence type="ECO:0000313" key="3">
    <source>
        <dbReference type="Proteomes" id="UP001496674"/>
    </source>
</evidence>
<feature type="region of interest" description="Disordered" evidence="1">
    <location>
        <begin position="26"/>
        <end position="45"/>
    </location>
</feature>
<name>A0ABM8IEL6_9BACE</name>
<dbReference type="EMBL" id="AP028055">
    <property type="protein sequence ID" value="BEH00376.1"/>
    <property type="molecule type" value="Genomic_DNA"/>
</dbReference>
<gene>
    <name evidence="2" type="ORF">BSYN_26400</name>
</gene>
<evidence type="ECO:0000313" key="2">
    <source>
        <dbReference type="EMBL" id="BEH00376.1"/>
    </source>
</evidence>
<evidence type="ECO:0008006" key="4">
    <source>
        <dbReference type="Google" id="ProtNLM"/>
    </source>
</evidence>
<dbReference type="Proteomes" id="UP001496674">
    <property type="component" value="Chromosome"/>
</dbReference>
<proteinExistence type="predicted"/>
<dbReference type="RefSeq" id="WP_353331671.1">
    <property type="nucleotide sequence ID" value="NZ_AP028055.1"/>
</dbReference>
<dbReference type="PROSITE" id="PS51257">
    <property type="entry name" value="PROKAR_LIPOPROTEIN"/>
    <property type="match status" value="1"/>
</dbReference>
<evidence type="ECO:0000256" key="1">
    <source>
        <dbReference type="SAM" id="MobiDB-lite"/>
    </source>
</evidence>
<sequence>MKAKHAILFIAGMVLAFSSCKQKPGNSATTVTEVPQKDTVQQKEEPKLNASEDLNEAARFVAGMPIENHDSKLYALTQTEAWKAHSKNMDQIWNSFLQTAPKVMAFSQNELNEVNSRCKTVFYPFGGPDYLFPNTFFPNMDTYFLIGLERPGNAIKVKHPSTATYRLYQNAVSDILNLSFFRTLDMKVELANDTIDGVVPIISMLMARSDRQIVSITHKKINEEGTIVDMDENDTATGNRSKMVEFKYFRKGTNKLQTLYYLSTDLSNGGLGGNKPLMAYIDKLDQTTTACFIKSASYLMHTSYFSIIRDAVLNHACAVMQDDSGIPLRFYDKSKWDINLYGAFTQPINMFAKYPQPDLRDAYQTQEPKPINFRIGYARQSNLQLCLLKNQGEE</sequence>
<organism evidence="2 3">
    <name type="scientific">Bacteroides sedimenti</name>
    <dbReference type="NCBI Taxonomy" id="2136147"/>
    <lineage>
        <taxon>Bacteria</taxon>
        <taxon>Pseudomonadati</taxon>
        <taxon>Bacteroidota</taxon>
        <taxon>Bacteroidia</taxon>
        <taxon>Bacteroidales</taxon>
        <taxon>Bacteroidaceae</taxon>
        <taxon>Bacteroides</taxon>
    </lineage>
</organism>
<accession>A0ABM8IEL6</accession>
<keyword evidence="3" id="KW-1185">Reference proteome</keyword>
<protein>
    <recommendedName>
        <fullName evidence="4">Lipoprotein</fullName>
    </recommendedName>
</protein>
<reference evidence="2 3" key="1">
    <citation type="submission" date="2023-04" db="EMBL/GenBank/DDBJ databases">
        <title>Draft genome sequence of acteroides sedimenti strain YN3PY1.</title>
        <authorList>
            <person name="Yoshida N."/>
        </authorList>
    </citation>
    <scope>NUCLEOTIDE SEQUENCE [LARGE SCALE GENOMIC DNA]</scope>
    <source>
        <strain evidence="2 3">YN3PY1</strain>
    </source>
</reference>